<dbReference type="InterPro" id="IPR029045">
    <property type="entry name" value="ClpP/crotonase-like_dom_sf"/>
</dbReference>
<reference evidence="4 5" key="1">
    <citation type="journal article" date="2022" name="bioRxiv">
        <title>Genomics of Preaxostyla Flagellates Illuminates Evolutionary Transitions and the Path Towards Mitochondrial Loss.</title>
        <authorList>
            <person name="Novak L.V.F."/>
            <person name="Treitli S.C."/>
            <person name="Pyrih J."/>
            <person name="Halakuc P."/>
            <person name="Pipaliya S.V."/>
            <person name="Vacek V."/>
            <person name="Brzon O."/>
            <person name="Soukal P."/>
            <person name="Eme L."/>
            <person name="Dacks J.B."/>
            <person name="Karnkowska A."/>
            <person name="Elias M."/>
            <person name="Hampl V."/>
        </authorList>
    </citation>
    <scope>NUCLEOTIDE SEQUENCE [LARGE SCALE GENOMIC DNA]</scope>
    <source>
        <strain evidence="4">NAU3</strain>
        <tissue evidence="4">Gut</tissue>
    </source>
</reference>
<accession>A0ABQ9X350</accession>
<evidence type="ECO:0000256" key="1">
    <source>
        <dbReference type="SAM" id="Phobius"/>
    </source>
</evidence>
<evidence type="ECO:0000313" key="5">
    <source>
        <dbReference type="Proteomes" id="UP001281761"/>
    </source>
</evidence>
<feature type="transmembrane region" description="Helical" evidence="1">
    <location>
        <begin position="706"/>
        <end position="730"/>
    </location>
</feature>
<keyword evidence="5" id="KW-1185">Reference proteome</keyword>
<proteinExistence type="predicted"/>
<dbReference type="EMBL" id="JARBJD010000234">
    <property type="protein sequence ID" value="KAK2946187.1"/>
    <property type="molecule type" value="Genomic_DNA"/>
</dbReference>
<evidence type="ECO:0000256" key="2">
    <source>
        <dbReference type="SAM" id="SignalP"/>
    </source>
</evidence>
<dbReference type="InterPro" id="IPR005151">
    <property type="entry name" value="Tail-specific_protease"/>
</dbReference>
<protein>
    <recommendedName>
        <fullName evidence="3">Tail specific protease domain-containing protein</fullName>
    </recommendedName>
</protein>
<keyword evidence="2" id="KW-0732">Signal</keyword>
<comment type="caution">
    <text evidence="4">The sequence shown here is derived from an EMBL/GenBank/DDBJ whole genome shotgun (WGS) entry which is preliminary data.</text>
</comment>
<feature type="domain" description="Tail specific protease" evidence="3">
    <location>
        <begin position="338"/>
        <end position="522"/>
    </location>
</feature>
<dbReference type="Gene3D" id="3.90.226.10">
    <property type="entry name" value="2-enoyl-CoA Hydratase, Chain A, domain 1"/>
    <property type="match status" value="1"/>
</dbReference>
<dbReference type="SUPFAM" id="SSF52096">
    <property type="entry name" value="ClpP/crotonase"/>
    <property type="match status" value="1"/>
</dbReference>
<sequence>MLFCSASLLFLLVHFDCSAECNLSPFGLYTLAEVEECVNTITWDKTNSEFTTAISVLKEYMENMAFKDILKSPPEPYEKLKQDITANLDKILGEATSTFDFYTKILATTNSMKDAHTSYAPPCLSLFYYILPFVLLPERTPELTTPSLKVYAHVQSASSYTKAYLKEHTNPHENLTGCEITAIAIDGTNYVEGETPIETIAKWADEFISLSKDRSGRMNYVAAQGFGYARMTLISPPAPTIKVKYIYVNPETEVGTEYEATLEWKASFQGNSTITNINALCPISYASNDDISTVVKTPLELEKEASDSIHERFFPQTPVEGIKMITPPESNGPSYKVIIIDSFSMYPDQFAAAAYKLLQQVKTSGAEYLILDVRGNTGGFGRNTFQLLHFLFPSVFPSMGRSHLRSTPFNTDYLTLMMSGDEYPRSTDSPYKKLKSISTKLWDFKEMNGSSYTQKYTQQYYLNTAPTEYKELVKSWKAYPGFSGKPLYDREHLIVLTDGMCGSACGMFVNPIIEHNLGRVIGVGGMPGMTREEYAAASFDGASVLNSGTIRSILPKSTNIPASFPRSGQSITWAAFGQFSSLLNQTDKMMEFIRFNPHRVLPYFVPFTIDRQVTEANPHLLTLAENAIKTFDKCEEGDIIDQPSKCASATGSHLIRGFKCDPATHSWDETKCFVTNAEPGYFINAKGEAEKTPNISGLVFKVTVEFGWILGVIIMVFIAVILIIAIVMICRKTRKGQMDRVPRYSEGASF</sequence>
<dbReference type="PANTHER" id="PTHR37049:SF4">
    <property type="entry name" value="RHODANESE DOMAIN-CONTAINING PROTEIN"/>
    <property type="match status" value="1"/>
</dbReference>
<keyword evidence="1" id="KW-0472">Membrane</keyword>
<evidence type="ECO:0000259" key="3">
    <source>
        <dbReference type="Pfam" id="PF03572"/>
    </source>
</evidence>
<dbReference type="Proteomes" id="UP001281761">
    <property type="component" value="Unassembled WGS sequence"/>
</dbReference>
<organism evidence="4 5">
    <name type="scientific">Blattamonas nauphoetae</name>
    <dbReference type="NCBI Taxonomy" id="2049346"/>
    <lineage>
        <taxon>Eukaryota</taxon>
        <taxon>Metamonada</taxon>
        <taxon>Preaxostyla</taxon>
        <taxon>Oxymonadida</taxon>
        <taxon>Blattamonas</taxon>
    </lineage>
</organism>
<dbReference type="Pfam" id="PF03572">
    <property type="entry name" value="Peptidase_S41"/>
    <property type="match status" value="1"/>
</dbReference>
<evidence type="ECO:0000313" key="4">
    <source>
        <dbReference type="EMBL" id="KAK2946187.1"/>
    </source>
</evidence>
<feature type="signal peptide" evidence="2">
    <location>
        <begin position="1"/>
        <end position="19"/>
    </location>
</feature>
<dbReference type="PANTHER" id="PTHR37049">
    <property type="entry name" value="PEPTIDASE S41 FAMILY PROTEIN"/>
    <property type="match status" value="1"/>
</dbReference>
<gene>
    <name evidence="4" type="ORF">BLNAU_18863</name>
</gene>
<keyword evidence="1" id="KW-0812">Transmembrane</keyword>
<feature type="chain" id="PRO_5046341421" description="Tail specific protease domain-containing protein" evidence="2">
    <location>
        <begin position="20"/>
        <end position="750"/>
    </location>
</feature>
<keyword evidence="1" id="KW-1133">Transmembrane helix</keyword>
<dbReference type="InterPro" id="IPR052766">
    <property type="entry name" value="S41A_metabolite_peptidase"/>
</dbReference>
<name>A0ABQ9X350_9EUKA</name>